<dbReference type="EMBL" id="JBJQND010000003">
    <property type="protein sequence ID" value="KAL3884044.1"/>
    <property type="molecule type" value="Genomic_DNA"/>
</dbReference>
<dbReference type="Pfam" id="PF08539">
    <property type="entry name" value="HbrB"/>
    <property type="match status" value="1"/>
</dbReference>
<evidence type="ECO:0000256" key="1">
    <source>
        <dbReference type="ARBA" id="ARBA00010453"/>
    </source>
</evidence>
<dbReference type="Proteomes" id="UP001634394">
    <property type="component" value="Unassembled WGS sequence"/>
</dbReference>
<dbReference type="PANTHER" id="PTHR32428:SF2">
    <property type="entry name" value="TARGET OF RAPAMYCIN COMPLEX 2 SUBUNIT BIT61-RELATED"/>
    <property type="match status" value="1"/>
</dbReference>
<accession>A0ABD3XCN5</accession>
<comment type="caution">
    <text evidence="2">The sequence shown here is derived from an EMBL/GenBank/DDBJ whole genome shotgun (WGS) entry which is preliminary data.</text>
</comment>
<dbReference type="InterPro" id="IPR013745">
    <property type="entry name" value="Bit61/PRR5"/>
</dbReference>
<evidence type="ECO:0000313" key="2">
    <source>
        <dbReference type="EMBL" id="KAL3884044.1"/>
    </source>
</evidence>
<evidence type="ECO:0000313" key="3">
    <source>
        <dbReference type="Proteomes" id="UP001634394"/>
    </source>
</evidence>
<reference evidence="2 3" key="1">
    <citation type="submission" date="2024-11" db="EMBL/GenBank/DDBJ databases">
        <title>Chromosome-level genome assembly of the freshwater bivalve Anodonta woodiana.</title>
        <authorList>
            <person name="Chen X."/>
        </authorList>
    </citation>
    <scope>NUCLEOTIDE SEQUENCE [LARGE SCALE GENOMIC DNA]</scope>
    <source>
        <strain evidence="2">MN2024</strain>
        <tissue evidence="2">Gills</tissue>
    </source>
</reference>
<gene>
    <name evidence="2" type="ORF">ACJMK2_030270</name>
</gene>
<sequence length="312" mass="36042">MSFIPNGVKYLKRHSFANVSEAWKGHIWGERNSTLTSPLRSYSPRRTSISGRNEFFESITMAVVQLFQRKKLQEGELSTLQDKVRYLVKTEAGPLIYDYYKDKLMKKGMVLLREDMKNDTGDELLEKIENVWNYLHGEILPVLQALLFPIKTVDMSIKQVTLLEFRNIVLMKIPFTESVESVNCKVSPAIQQMLLLLQSIPESPCTDNYFKMEKLLARVISPYLGLWGLYIDGSAEPVVKSNYKTPPKIQIIDESEEQVAEEIKEYPKPTSSRRTLFRQQHFNRPSNALQSKNFLLAVKEQDSMRRHSVDGT</sequence>
<comment type="similarity">
    <text evidence="1">Belongs to the PROTOR family.</text>
</comment>
<dbReference type="AlphaFoldDB" id="A0ABD3XCN5"/>
<proteinExistence type="inferred from homology"/>
<protein>
    <submittedName>
        <fullName evidence="2">Uncharacterized protein</fullName>
    </submittedName>
</protein>
<organism evidence="2 3">
    <name type="scientific">Sinanodonta woodiana</name>
    <name type="common">Chinese pond mussel</name>
    <name type="synonym">Anodonta woodiana</name>
    <dbReference type="NCBI Taxonomy" id="1069815"/>
    <lineage>
        <taxon>Eukaryota</taxon>
        <taxon>Metazoa</taxon>
        <taxon>Spiralia</taxon>
        <taxon>Lophotrochozoa</taxon>
        <taxon>Mollusca</taxon>
        <taxon>Bivalvia</taxon>
        <taxon>Autobranchia</taxon>
        <taxon>Heteroconchia</taxon>
        <taxon>Palaeoheterodonta</taxon>
        <taxon>Unionida</taxon>
        <taxon>Unionoidea</taxon>
        <taxon>Unionidae</taxon>
        <taxon>Unioninae</taxon>
        <taxon>Sinanodonta</taxon>
    </lineage>
</organism>
<name>A0ABD3XCN5_SINWO</name>
<dbReference type="PANTHER" id="PTHR32428">
    <property type="entry name" value="TARGET OF RAPAMYCIN COMPLEX 2 SUBUNIT BIT61-RELATED"/>
    <property type="match status" value="1"/>
</dbReference>
<keyword evidence="3" id="KW-1185">Reference proteome</keyword>